<feature type="region of interest" description="Disordered" evidence="1">
    <location>
        <begin position="1008"/>
        <end position="1127"/>
    </location>
</feature>
<dbReference type="Pfam" id="PF13087">
    <property type="entry name" value="AAA_12"/>
    <property type="match status" value="1"/>
</dbReference>
<dbReference type="GO" id="GO:0016787">
    <property type="term" value="F:hydrolase activity"/>
    <property type="evidence" value="ECO:0007669"/>
    <property type="project" value="UniProtKB-KW"/>
</dbReference>
<feature type="region of interest" description="Disordered" evidence="1">
    <location>
        <begin position="1"/>
        <end position="83"/>
    </location>
</feature>
<accession>A0A1E7EPV8</accession>
<dbReference type="Gene3D" id="2.20.70.10">
    <property type="match status" value="1"/>
</dbReference>
<evidence type="ECO:0000256" key="1">
    <source>
        <dbReference type="SAM" id="MobiDB-lite"/>
    </source>
</evidence>
<dbReference type="InterPro" id="IPR027417">
    <property type="entry name" value="P-loop_NTPase"/>
</dbReference>
<dbReference type="PANTHER" id="PTHR10887:SF495">
    <property type="entry name" value="HELICASE SENATAXIN ISOFORM X1-RELATED"/>
    <property type="match status" value="1"/>
</dbReference>
<dbReference type="InterPro" id="IPR001202">
    <property type="entry name" value="WW_dom"/>
</dbReference>
<organism evidence="3 4">
    <name type="scientific">Fragilariopsis cylindrus CCMP1102</name>
    <dbReference type="NCBI Taxonomy" id="635003"/>
    <lineage>
        <taxon>Eukaryota</taxon>
        <taxon>Sar</taxon>
        <taxon>Stramenopiles</taxon>
        <taxon>Ochrophyta</taxon>
        <taxon>Bacillariophyta</taxon>
        <taxon>Bacillariophyceae</taxon>
        <taxon>Bacillariophycidae</taxon>
        <taxon>Bacillariales</taxon>
        <taxon>Bacillariaceae</taxon>
        <taxon>Fragilariopsis</taxon>
    </lineage>
</organism>
<dbReference type="InterPro" id="IPR041677">
    <property type="entry name" value="DNA2/NAM7_AAA_11"/>
</dbReference>
<dbReference type="Proteomes" id="UP000095751">
    <property type="component" value="Unassembled WGS sequence"/>
</dbReference>
<dbReference type="InParanoid" id="A0A1E7EPV8"/>
<dbReference type="CDD" id="cd00201">
    <property type="entry name" value="WW"/>
    <property type="match status" value="1"/>
</dbReference>
<dbReference type="PROSITE" id="PS50020">
    <property type="entry name" value="WW_DOMAIN_2"/>
    <property type="match status" value="1"/>
</dbReference>
<dbReference type="PANTHER" id="PTHR10887">
    <property type="entry name" value="DNA2/NAM7 HELICASE FAMILY"/>
    <property type="match status" value="1"/>
</dbReference>
<evidence type="ECO:0000313" key="3">
    <source>
        <dbReference type="EMBL" id="OEU07894.1"/>
    </source>
</evidence>
<dbReference type="KEGG" id="fcy:FRACYDRAFT_229371"/>
<dbReference type="SUPFAM" id="SSF52540">
    <property type="entry name" value="P-loop containing nucleoside triphosphate hydrolases"/>
    <property type="match status" value="1"/>
</dbReference>
<feature type="compositionally biased region" description="Basic residues" evidence="1">
    <location>
        <begin position="1014"/>
        <end position="1025"/>
    </location>
</feature>
<dbReference type="OrthoDB" id="6513042at2759"/>
<feature type="region of interest" description="Disordered" evidence="1">
    <location>
        <begin position="387"/>
        <end position="406"/>
    </location>
</feature>
<dbReference type="FunFam" id="3.40.50.300:FF:002371">
    <property type="entry name" value="Predicted protein"/>
    <property type="match status" value="1"/>
</dbReference>
<dbReference type="AlphaFoldDB" id="A0A1E7EPV8"/>
<feature type="compositionally biased region" description="Pro residues" evidence="1">
    <location>
        <begin position="1079"/>
        <end position="1092"/>
    </location>
</feature>
<dbReference type="SMART" id="SM00456">
    <property type="entry name" value="WW"/>
    <property type="match status" value="1"/>
</dbReference>
<dbReference type="Pfam" id="PF13086">
    <property type="entry name" value="AAA_11"/>
    <property type="match status" value="1"/>
</dbReference>
<feature type="compositionally biased region" description="Basic and acidic residues" evidence="1">
    <location>
        <begin position="1106"/>
        <end position="1119"/>
    </location>
</feature>
<evidence type="ECO:0000259" key="2">
    <source>
        <dbReference type="PROSITE" id="PS50020"/>
    </source>
</evidence>
<name>A0A1E7EPV8_9STRA</name>
<feature type="compositionally biased region" description="Basic and acidic residues" evidence="1">
    <location>
        <begin position="46"/>
        <end position="63"/>
    </location>
</feature>
<proteinExistence type="predicted"/>
<sequence>MGIHKSYKRPSPAAVMAAARAKAKALKEVKPEDNDDDDDDDDDDPKGEVNGDANDKSNDDNLKTTRKRKLNNQDNDNADTAKKVSKKRLANLVQNAATVTAGQIDEWSSSSVTSDITPEDFWKKIRIWDFVAQLAKLQLESNNYNNKNNNKNGDDAKEKKEQHKVVPDTFINARHYVSVWAPLCIAECKAQLLSDVVTECGQTRGNRNTSPFVLVKVETTWKTGRNNTNVDYFSDILDSCQVILKIPENQGRSNQHNRLQFYPHDICCLVPVDKKDIVENLLFQSNRGGGGRQRDGDLEDADSEIFKHACIVGHAETHRGGVHGLILKVSKRKWAQVGSVKSGGGEMFVLKIGSNITALREFTALASVDSIPLKHYLLGSHINDRKRMQSSNTKASLKDGDNNPDLQHSNKKALIKSMGGVDALGKGFTEYAQKKFNASQLHAISASSQGYGDGGFTLIKGPPGTGKTTTLVNILNALHIRQFNKYYDQVRNIMAIQTGNRQTALDIARRAKPRLLVCAPSNAAVDNVILKIMEDGFVDGSGKRYNPSIVRVGVGKSASVKDVALETKVDQILSENSDAQQLDNSIQGFKMEIQRISSDIVKCRKRIHAISNASPWPLAQVWEIRVDEDSFDETGRVFFVNHQDQSTTFECPPPPEPGQAQFPARSMPEYKHYMSRIVKLVENFFTIKSNLEQSTIIKGSVGNGQRHFEVKQNLEMHVLNSVHIVMTTLGTAGSRALSDGVDKFEVVVIDEAAQSVEPATLAAMQLGSRHCVMVGDPQQLPATIFNVSGKNSKYDRTGEKIYMLNEQYRMHPKISHFPRHIFYKGALKDGPNVSKSDYGNPLVKVITSRVPAFQPFTILDLDSQEERGGTSLSNSTEAHLAVHLYTSLKQITGGLSASSRVAVITPYSQQAGLLRRCFGDLLGKDYTKYVEVNTVDAFQGREANIVIFSAVRAAGSHGIGFLSDVRRMNVALTRAKHFLFVIARCKSIVVNPYWKDLVEHARDTNAVVTVPKPKNQHKSNTRNKGKPSFGPVHEWRLVGSPSIQQPPPPQPLPSDGQPPPPPPPPPAPLGFTSSGIASAPPPPPPPPPPPILTDPRVAAAQAQGNERNDPRLNHKSNDPRKRKRPRL</sequence>
<dbReference type="GO" id="GO:0004386">
    <property type="term" value="F:helicase activity"/>
    <property type="evidence" value="ECO:0007669"/>
    <property type="project" value="InterPro"/>
</dbReference>
<evidence type="ECO:0000313" key="4">
    <source>
        <dbReference type="Proteomes" id="UP000095751"/>
    </source>
</evidence>
<dbReference type="CDD" id="cd18808">
    <property type="entry name" value="SF1_C_Upf1"/>
    <property type="match status" value="1"/>
</dbReference>
<dbReference type="InterPro" id="IPR045055">
    <property type="entry name" value="DNA2/NAM7-like"/>
</dbReference>
<gene>
    <name evidence="3" type="ORF">FRACYDRAFT_229371</name>
</gene>
<feature type="compositionally biased region" description="Acidic residues" evidence="1">
    <location>
        <begin position="33"/>
        <end position="45"/>
    </location>
</feature>
<protein>
    <submittedName>
        <fullName evidence="3">p-loop containing nucleoside triphosphate hydrolase protein</fullName>
    </submittedName>
</protein>
<dbReference type="CDD" id="cd18042">
    <property type="entry name" value="DEXXQc_SETX"/>
    <property type="match status" value="1"/>
</dbReference>
<reference evidence="3 4" key="1">
    <citation type="submission" date="2016-09" db="EMBL/GenBank/DDBJ databases">
        <title>Extensive genetic diversity and differential bi-allelic expression allows diatom success in the polar Southern Ocean.</title>
        <authorList>
            <consortium name="DOE Joint Genome Institute"/>
            <person name="Mock T."/>
            <person name="Otillar R.P."/>
            <person name="Strauss J."/>
            <person name="Dupont C."/>
            <person name="Frickenhaus S."/>
            <person name="Maumus F."/>
            <person name="Mcmullan M."/>
            <person name="Sanges R."/>
            <person name="Schmutz J."/>
            <person name="Toseland A."/>
            <person name="Valas R."/>
            <person name="Veluchamy A."/>
            <person name="Ward B.J."/>
            <person name="Allen A."/>
            <person name="Barry K."/>
            <person name="Falciatore A."/>
            <person name="Ferrante M."/>
            <person name="Fortunato A.E."/>
            <person name="Gloeckner G."/>
            <person name="Gruber A."/>
            <person name="Hipkin R."/>
            <person name="Janech M."/>
            <person name="Kroth P."/>
            <person name="Leese F."/>
            <person name="Lindquist E."/>
            <person name="Lyon B.R."/>
            <person name="Martin J."/>
            <person name="Mayer C."/>
            <person name="Parker M."/>
            <person name="Quesneville H."/>
            <person name="Raymond J."/>
            <person name="Uhlig C."/>
            <person name="Valentin K.U."/>
            <person name="Worden A.Z."/>
            <person name="Armbrust E.V."/>
            <person name="Bowler C."/>
            <person name="Green B."/>
            <person name="Moulton V."/>
            <person name="Van Oosterhout C."/>
            <person name="Grigoriev I."/>
        </authorList>
    </citation>
    <scope>NUCLEOTIDE SEQUENCE [LARGE SCALE GENOMIC DNA]</scope>
    <source>
        <strain evidence="3 4">CCMP1102</strain>
    </source>
</reference>
<keyword evidence="3" id="KW-0378">Hydrolase</keyword>
<dbReference type="EMBL" id="KV784383">
    <property type="protein sequence ID" value="OEU07894.1"/>
    <property type="molecule type" value="Genomic_DNA"/>
</dbReference>
<feature type="compositionally biased region" description="Pro residues" evidence="1">
    <location>
        <begin position="1044"/>
        <end position="1068"/>
    </location>
</feature>
<dbReference type="Gene3D" id="3.40.50.300">
    <property type="entry name" value="P-loop containing nucleotide triphosphate hydrolases"/>
    <property type="match status" value="2"/>
</dbReference>
<feature type="domain" description="WW" evidence="2">
    <location>
        <begin position="616"/>
        <end position="654"/>
    </location>
</feature>
<keyword evidence="4" id="KW-1185">Reference proteome</keyword>
<dbReference type="InterPro" id="IPR047187">
    <property type="entry name" value="SF1_C_Upf1"/>
</dbReference>
<dbReference type="InterPro" id="IPR041679">
    <property type="entry name" value="DNA2/NAM7-like_C"/>
</dbReference>